<organism evidence="6 7">
    <name type="scientific">Parapusillimonas granuli</name>
    <dbReference type="NCBI Taxonomy" id="380911"/>
    <lineage>
        <taxon>Bacteria</taxon>
        <taxon>Pseudomonadati</taxon>
        <taxon>Pseudomonadota</taxon>
        <taxon>Betaproteobacteria</taxon>
        <taxon>Burkholderiales</taxon>
        <taxon>Alcaligenaceae</taxon>
        <taxon>Parapusillimonas</taxon>
    </lineage>
</organism>
<feature type="transmembrane region" description="Helical" evidence="4">
    <location>
        <begin position="21"/>
        <end position="40"/>
    </location>
</feature>
<comment type="caution">
    <text evidence="6">The sequence shown here is derived from an EMBL/GenBank/DDBJ whole genome shotgun (WGS) entry which is preliminary data.</text>
</comment>
<dbReference type="CDD" id="cd17355">
    <property type="entry name" value="MFS_YcxA_like"/>
    <property type="match status" value="1"/>
</dbReference>
<feature type="transmembrane region" description="Helical" evidence="4">
    <location>
        <begin position="148"/>
        <end position="167"/>
    </location>
</feature>
<dbReference type="PANTHER" id="PTHR11360:SF290">
    <property type="entry name" value="MONOCARBOXYLATE MFS PERMEASE"/>
    <property type="match status" value="1"/>
</dbReference>
<feature type="transmembrane region" description="Helical" evidence="4">
    <location>
        <begin position="366"/>
        <end position="389"/>
    </location>
</feature>
<evidence type="ECO:0000256" key="4">
    <source>
        <dbReference type="SAM" id="Phobius"/>
    </source>
</evidence>
<sequence length="439" mass="46453">MTRSSTTTAPAASDGIESPYAWARLVVSLLLMTIGGSGMYSVTVVLPQIQAEFAISRSEASLPYTLTMIGFGLGSMLMGRLSDRFGVLVTLVLGTLGISAGFVWAGSAQSLWQYSLAQFLLIGMLGSASTMTPLVADTSQWFTRRRGIALAVCMSGNYVAGAFWPPIMQHFIDTAGWRPTYIGIGVFCLLTMLPLALTYRRRPPAQPAGMPPVTQKRMRAPFMIEASRSDPAQPLGLSPATLQALLATAGVACCVAMAMPQVHIVAYCGDLGFGAARGAEMLAIMLGLGIVSRLVSGWISDRIGGLRTLLLGSVLQGIALLLFLPSNGLVSLYVVSALFGLFQGGIVPAYALVVREYFAPREAGSRVGVILTATLLGMALGGWMSGAIFDLTGSYRAAFMNGIAWNLLNVSIVGFLLLRARRPGKWAVAGTDRVRGLAP</sequence>
<evidence type="ECO:0000256" key="3">
    <source>
        <dbReference type="ARBA" id="ARBA00023136"/>
    </source>
</evidence>
<feature type="transmembrane region" description="Helical" evidence="4">
    <location>
        <begin position="111"/>
        <end position="136"/>
    </location>
</feature>
<dbReference type="InterPro" id="IPR050327">
    <property type="entry name" value="Proton-linked_MCT"/>
</dbReference>
<evidence type="ECO:0000313" key="7">
    <source>
        <dbReference type="Proteomes" id="UP000559809"/>
    </source>
</evidence>
<feature type="transmembrane region" description="Helical" evidence="4">
    <location>
        <begin position="330"/>
        <end position="354"/>
    </location>
</feature>
<evidence type="ECO:0000256" key="1">
    <source>
        <dbReference type="ARBA" id="ARBA00022692"/>
    </source>
</evidence>
<evidence type="ECO:0000313" key="6">
    <source>
        <dbReference type="EMBL" id="NYT51366.1"/>
    </source>
</evidence>
<dbReference type="Gene3D" id="1.20.1250.20">
    <property type="entry name" value="MFS general substrate transporter like domains"/>
    <property type="match status" value="2"/>
</dbReference>
<dbReference type="PANTHER" id="PTHR11360">
    <property type="entry name" value="MONOCARBOXYLATE TRANSPORTER"/>
    <property type="match status" value="1"/>
</dbReference>
<dbReference type="GO" id="GO:0022857">
    <property type="term" value="F:transmembrane transporter activity"/>
    <property type="evidence" value="ECO:0007669"/>
    <property type="project" value="InterPro"/>
</dbReference>
<dbReference type="InterPro" id="IPR036259">
    <property type="entry name" value="MFS_trans_sf"/>
</dbReference>
<dbReference type="PROSITE" id="PS50850">
    <property type="entry name" value="MFS"/>
    <property type="match status" value="1"/>
</dbReference>
<evidence type="ECO:0000259" key="5">
    <source>
        <dbReference type="PROSITE" id="PS50850"/>
    </source>
</evidence>
<accession>A0A853G9G2</accession>
<dbReference type="Pfam" id="PF07690">
    <property type="entry name" value="MFS_1"/>
    <property type="match status" value="1"/>
</dbReference>
<name>A0A853G9G2_9BURK</name>
<gene>
    <name evidence="6" type="ORF">H0A72_18805</name>
</gene>
<feature type="transmembrane region" description="Helical" evidence="4">
    <location>
        <begin position="395"/>
        <end position="418"/>
    </location>
</feature>
<dbReference type="RefSeq" id="WP_180158040.1">
    <property type="nucleotide sequence ID" value="NZ_JACCEM010000011.1"/>
</dbReference>
<feature type="transmembrane region" description="Helical" evidence="4">
    <location>
        <begin position="85"/>
        <end position="105"/>
    </location>
</feature>
<dbReference type="EMBL" id="JACCEM010000011">
    <property type="protein sequence ID" value="NYT51366.1"/>
    <property type="molecule type" value="Genomic_DNA"/>
</dbReference>
<dbReference type="SUPFAM" id="SSF103473">
    <property type="entry name" value="MFS general substrate transporter"/>
    <property type="match status" value="1"/>
</dbReference>
<feature type="transmembrane region" description="Helical" evidence="4">
    <location>
        <begin position="244"/>
        <end position="267"/>
    </location>
</feature>
<dbReference type="InterPro" id="IPR020846">
    <property type="entry name" value="MFS_dom"/>
</dbReference>
<proteinExistence type="predicted"/>
<keyword evidence="3 4" id="KW-0472">Membrane</keyword>
<feature type="domain" description="Major facilitator superfamily (MFS) profile" evidence="5">
    <location>
        <begin position="24"/>
        <end position="421"/>
    </location>
</feature>
<keyword evidence="7" id="KW-1185">Reference proteome</keyword>
<protein>
    <submittedName>
        <fullName evidence="6">MFS transporter</fullName>
    </submittedName>
</protein>
<keyword evidence="1 4" id="KW-0812">Transmembrane</keyword>
<dbReference type="Proteomes" id="UP000559809">
    <property type="component" value="Unassembled WGS sequence"/>
</dbReference>
<evidence type="ECO:0000256" key="2">
    <source>
        <dbReference type="ARBA" id="ARBA00022989"/>
    </source>
</evidence>
<feature type="transmembrane region" description="Helical" evidence="4">
    <location>
        <begin position="306"/>
        <end position="324"/>
    </location>
</feature>
<reference evidence="6 7" key="1">
    <citation type="submission" date="2020-07" db="EMBL/GenBank/DDBJ databases">
        <title>Taxonomic revisions and descriptions of new bacterial species based on genomic comparisons in the high-G+C-content subgroup of the family Alcaligenaceae.</title>
        <authorList>
            <person name="Szabo A."/>
            <person name="Felfoldi T."/>
        </authorList>
    </citation>
    <scope>NUCLEOTIDE SEQUENCE [LARGE SCALE GENOMIC DNA]</scope>
    <source>
        <strain evidence="6 7">LMG 24012</strain>
    </source>
</reference>
<dbReference type="InterPro" id="IPR011701">
    <property type="entry name" value="MFS"/>
</dbReference>
<keyword evidence="2 4" id="KW-1133">Transmembrane helix</keyword>
<feature type="transmembrane region" description="Helical" evidence="4">
    <location>
        <begin position="279"/>
        <end position="299"/>
    </location>
</feature>
<feature type="transmembrane region" description="Helical" evidence="4">
    <location>
        <begin position="179"/>
        <end position="197"/>
    </location>
</feature>
<dbReference type="AlphaFoldDB" id="A0A853G9G2"/>